<dbReference type="Pfam" id="PF13855">
    <property type="entry name" value="LRR_8"/>
    <property type="match status" value="1"/>
</dbReference>
<comment type="similarity">
    <text evidence="6">Belongs to the PP2C family.</text>
</comment>
<keyword evidence="1" id="KW-0433">Leucine-rich repeat</keyword>
<dbReference type="InterPro" id="IPR050216">
    <property type="entry name" value="LRR_domain-containing"/>
</dbReference>
<dbReference type="InterPro" id="IPR055414">
    <property type="entry name" value="LRR_R13L4/SHOC2-like"/>
</dbReference>
<protein>
    <recommendedName>
        <fullName evidence="8">PPM-type phosphatase domain-containing protein</fullName>
    </recommendedName>
</protein>
<evidence type="ECO:0000256" key="6">
    <source>
        <dbReference type="RuleBase" id="RU003465"/>
    </source>
</evidence>
<keyword evidence="5 6" id="KW-0904">Protein phosphatase</keyword>
<dbReference type="PROSITE" id="PS51746">
    <property type="entry name" value="PPM_2"/>
    <property type="match status" value="1"/>
</dbReference>
<dbReference type="SUPFAM" id="SSF52058">
    <property type="entry name" value="L domain-like"/>
    <property type="match status" value="1"/>
</dbReference>
<dbReference type="PANTHER" id="PTHR48051:SF46">
    <property type="entry name" value="LEUCINE RICH REPEAT-CONTAINING DOMAIN PROTEIN"/>
    <property type="match status" value="1"/>
</dbReference>
<dbReference type="InterPro" id="IPR003591">
    <property type="entry name" value="Leu-rich_rpt_typical-subtyp"/>
</dbReference>
<dbReference type="CDD" id="cd00143">
    <property type="entry name" value="PP2Cc"/>
    <property type="match status" value="1"/>
</dbReference>
<dbReference type="PANTHER" id="PTHR48051">
    <property type="match status" value="1"/>
</dbReference>
<dbReference type="InterPro" id="IPR000222">
    <property type="entry name" value="PP2C_BS"/>
</dbReference>
<evidence type="ECO:0000256" key="4">
    <source>
        <dbReference type="ARBA" id="ARBA00022801"/>
    </source>
</evidence>
<evidence type="ECO:0000256" key="5">
    <source>
        <dbReference type="ARBA" id="ARBA00022912"/>
    </source>
</evidence>
<dbReference type="Pfam" id="PF00481">
    <property type="entry name" value="PP2C"/>
    <property type="match status" value="1"/>
</dbReference>
<comment type="caution">
    <text evidence="9">The sequence shown here is derived from an EMBL/GenBank/DDBJ whole genome shotgun (WGS) entry which is preliminary data.</text>
</comment>
<evidence type="ECO:0000256" key="1">
    <source>
        <dbReference type="ARBA" id="ARBA00022614"/>
    </source>
</evidence>
<dbReference type="Pfam" id="PF23598">
    <property type="entry name" value="LRR_14"/>
    <property type="match status" value="2"/>
</dbReference>
<dbReference type="Gene3D" id="3.80.10.10">
    <property type="entry name" value="Ribonuclease Inhibitor"/>
    <property type="match status" value="5"/>
</dbReference>
<evidence type="ECO:0000313" key="9">
    <source>
        <dbReference type="EMBL" id="KAJ6238115.1"/>
    </source>
</evidence>
<dbReference type="InterPro" id="IPR036457">
    <property type="entry name" value="PPM-type-like_dom_sf"/>
</dbReference>
<dbReference type="SMART" id="SM00364">
    <property type="entry name" value="LRR_BAC"/>
    <property type="match status" value="8"/>
</dbReference>
<feature type="region of interest" description="Disordered" evidence="7">
    <location>
        <begin position="808"/>
        <end position="837"/>
    </location>
</feature>
<dbReference type="SUPFAM" id="SSF81606">
    <property type="entry name" value="PP2C-like"/>
    <property type="match status" value="1"/>
</dbReference>
<evidence type="ECO:0000256" key="3">
    <source>
        <dbReference type="ARBA" id="ARBA00022737"/>
    </source>
</evidence>
<dbReference type="Proteomes" id="UP001150062">
    <property type="component" value="Unassembled WGS sequence"/>
</dbReference>
<dbReference type="InterPro" id="IPR032675">
    <property type="entry name" value="LRR_dom_sf"/>
</dbReference>
<dbReference type="InterPro" id="IPR001611">
    <property type="entry name" value="Leu-rich_rpt"/>
</dbReference>
<reference evidence="9" key="1">
    <citation type="submission" date="2022-08" db="EMBL/GenBank/DDBJ databases">
        <title>Novel sulfate-reducing endosymbionts in the free-living metamonad Anaeramoeba.</title>
        <authorList>
            <person name="Jerlstrom-Hultqvist J."/>
            <person name="Cepicka I."/>
            <person name="Gallot-Lavallee L."/>
            <person name="Salas-Leiva D."/>
            <person name="Curtis B.A."/>
            <person name="Zahonova K."/>
            <person name="Pipaliya S."/>
            <person name="Dacks J."/>
            <person name="Roger A.J."/>
        </authorList>
    </citation>
    <scope>NUCLEOTIDE SEQUENCE</scope>
    <source>
        <strain evidence="9">Schooner1</strain>
    </source>
</reference>
<dbReference type="PROSITE" id="PS01032">
    <property type="entry name" value="PPM_1"/>
    <property type="match status" value="1"/>
</dbReference>
<dbReference type="EMBL" id="JAOAOG010000234">
    <property type="protein sequence ID" value="KAJ6238115.1"/>
    <property type="molecule type" value="Genomic_DNA"/>
</dbReference>
<evidence type="ECO:0000313" key="10">
    <source>
        <dbReference type="Proteomes" id="UP001150062"/>
    </source>
</evidence>
<feature type="domain" description="PPM-type phosphatase" evidence="8">
    <location>
        <begin position="682"/>
        <end position="1107"/>
    </location>
</feature>
<name>A0ABQ8Y0Q1_9EUKA</name>
<organism evidence="9 10">
    <name type="scientific">Anaeramoeba flamelloides</name>
    <dbReference type="NCBI Taxonomy" id="1746091"/>
    <lineage>
        <taxon>Eukaryota</taxon>
        <taxon>Metamonada</taxon>
        <taxon>Anaeramoebidae</taxon>
        <taxon>Anaeramoeba</taxon>
    </lineage>
</organism>
<dbReference type="Gene3D" id="3.60.40.10">
    <property type="entry name" value="PPM-type phosphatase domain"/>
    <property type="match status" value="2"/>
</dbReference>
<evidence type="ECO:0000259" key="8">
    <source>
        <dbReference type="PROSITE" id="PS51746"/>
    </source>
</evidence>
<dbReference type="PROSITE" id="PS51450">
    <property type="entry name" value="LRR"/>
    <property type="match status" value="10"/>
</dbReference>
<evidence type="ECO:0000256" key="7">
    <source>
        <dbReference type="SAM" id="MobiDB-lite"/>
    </source>
</evidence>
<keyword evidence="2" id="KW-0479">Metal-binding</keyword>
<keyword evidence="4 6" id="KW-0378">Hydrolase</keyword>
<dbReference type="InterPro" id="IPR001932">
    <property type="entry name" value="PPM-type_phosphatase-like_dom"/>
</dbReference>
<keyword evidence="10" id="KW-1185">Reference proteome</keyword>
<sequence length="1283" mass="146899">MRTNLTVPLDEQSHTINISSQSIDQLPEKDKHYLAVKSLFLNDNNIQKLPGALLKNRTLVYLNWSNNNLSKFPKKVCKIKSLNNLDLSRNGITTVPKEISSLFRLMVLDLSRNKIQKLPTQIKDLRNLILLSLSENKLAIVPNAIYSIKTLRKLDLSKNLFTSIPPRFRKLKNLTELDLSSNSLTHFFTISLTSQLSKVETLLLNGNQIAKVNGSISKLISLKKLDLRTNNIMKISKKISRCVKLQTLLLDRNNLSGLPSLKANTHLTELSLSENNFYRLDPQIYKTNSLVCLRINDNKLFGISKLLPNNRPLEKIQILNLCNNKIVAIDDNFFQQNSNLEQLSLENNNLISVPNSMFNLQFLQILKLSRNRLSELPSNFGLLGSNLKQLDLSFNSFTRFPIGITDCKNLEQLRLISNQINEIPHQIENCTQLILLNLSSNKFKAFPIELISLVNLSFLFLGNCLIDTIPDGIASLKKLEELNLNSNRITNISNDIGSLKALIKINLSNNQISKIPNEFLNLNSNYTDEGISVDLSSNHLIELPPNWKKFTRLRLLDLSHNSISKFPPDFFTQYQDLETLKISYNNAKNLNLTNIFLLPSLRFLHTEGNNYNLKFKKFFINLYNFSKRIKKIINPHKINFSSKDKKKMYFLKNIHQLQEFFVNSDLKTDFSKAISNNRKEFNFGYSETIGRRNKMEDSIDIKIGFGNSNKNALFALYDGHGGRKVANYLSNNLLEVLIKELYKLNSTLSDSGTNLESGSDLMKNSILKNITNSEDISNPINGANIGKSTDLSNRIDVKCEIETKKETGKYNEPGTETGMSTEIDNKNQNDNDGDSCDINKKGNKLFATEKTKKVKNNPNSDYLKKYSIKKSSSEKTLKNLKYRKLNSKKTQSQIITRNSKREKQYFIKNKQKNETLNNLKKIKNINEIRTKIYKKIKRVFQETNQKLKDRNESSGSTAVIALILDNHLYCANLGDSRAIISKNKMAIRLTFDHKPNVLSERRRIIAKGGYVNEEQRVNSHLAISRSFGDFHVGDCISSKPHLSSIKIGSQNEVLILACDGVCDVLLDQEVIDIALQFNDPHEAALKIRNLAENYGSTDNISVIVIYFNKFNNLKTQIEKEKRRINGSKFKSNHIFNNNNYIVPKLSISRFDQEFIFKCNSVVSPSTKKKQNNTKIQKIELTSDEKPKFRKSLLAFSNLELTIPLHCKIDHVLEKKDIKNNNFFHKKPFLKKNSKLKSVITNLNLNPSLIQKKRSLKSTIKKKFTFQIISSHSPTKSEWFEYKD</sequence>
<gene>
    <name evidence="9" type="ORF">M0813_03349</name>
</gene>
<evidence type="ECO:0000256" key="2">
    <source>
        <dbReference type="ARBA" id="ARBA00022723"/>
    </source>
</evidence>
<proteinExistence type="inferred from homology"/>
<accession>A0ABQ8Y0Q1</accession>
<dbReference type="SMART" id="SM00365">
    <property type="entry name" value="LRR_SD22"/>
    <property type="match status" value="7"/>
</dbReference>
<dbReference type="SUPFAM" id="SSF52047">
    <property type="entry name" value="RNI-like"/>
    <property type="match status" value="1"/>
</dbReference>
<keyword evidence="3" id="KW-0677">Repeat</keyword>
<dbReference type="SMART" id="SM00369">
    <property type="entry name" value="LRR_TYP"/>
    <property type="match status" value="18"/>
</dbReference>
<dbReference type="SMART" id="SM00332">
    <property type="entry name" value="PP2Cc"/>
    <property type="match status" value="1"/>
</dbReference>